<feature type="transmembrane region" description="Helical" evidence="6">
    <location>
        <begin position="91"/>
        <end position="110"/>
    </location>
</feature>
<dbReference type="SUPFAM" id="SSF103473">
    <property type="entry name" value="MFS general substrate transporter"/>
    <property type="match status" value="1"/>
</dbReference>
<feature type="transmembrane region" description="Helical" evidence="6">
    <location>
        <begin position="192"/>
        <end position="214"/>
    </location>
</feature>
<feature type="transmembrane region" description="Helical" evidence="6">
    <location>
        <begin position="340"/>
        <end position="363"/>
    </location>
</feature>
<dbReference type="Proteomes" id="UP001595713">
    <property type="component" value="Unassembled WGS sequence"/>
</dbReference>
<dbReference type="PROSITE" id="PS50850">
    <property type="entry name" value="MFS"/>
    <property type="match status" value="1"/>
</dbReference>
<feature type="transmembrane region" description="Helical" evidence="6">
    <location>
        <begin position="116"/>
        <end position="138"/>
    </location>
</feature>
<evidence type="ECO:0000256" key="4">
    <source>
        <dbReference type="ARBA" id="ARBA00022989"/>
    </source>
</evidence>
<dbReference type="RefSeq" id="WP_261294955.1">
    <property type="nucleotide sequence ID" value="NZ_JANQBK010000012.1"/>
</dbReference>
<proteinExistence type="predicted"/>
<dbReference type="InterPro" id="IPR044770">
    <property type="entry name" value="MFS_spinster-like"/>
</dbReference>
<evidence type="ECO:0000313" key="9">
    <source>
        <dbReference type="Proteomes" id="UP001595713"/>
    </source>
</evidence>
<dbReference type="PANTHER" id="PTHR23505">
    <property type="entry name" value="SPINSTER"/>
    <property type="match status" value="1"/>
</dbReference>
<keyword evidence="3 6" id="KW-0812">Transmembrane</keyword>
<feature type="transmembrane region" description="Helical" evidence="6">
    <location>
        <begin position="22"/>
        <end position="46"/>
    </location>
</feature>
<evidence type="ECO:0000256" key="6">
    <source>
        <dbReference type="SAM" id="Phobius"/>
    </source>
</evidence>
<feature type="transmembrane region" description="Helical" evidence="6">
    <location>
        <begin position="312"/>
        <end position="334"/>
    </location>
</feature>
<keyword evidence="2" id="KW-0813">Transport</keyword>
<dbReference type="Gene3D" id="1.20.1250.20">
    <property type="entry name" value="MFS general substrate transporter like domains"/>
    <property type="match status" value="1"/>
</dbReference>
<dbReference type="Pfam" id="PF07690">
    <property type="entry name" value="MFS_1"/>
    <property type="match status" value="1"/>
</dbReference>
<evidence type="ECO:0000259" key="7">
    <source>
        <dbReference type="PROSITE" id="PS50850"/>
    </source>
</evidence>
<feature type="transmembrane region" description="Helical" evidence="6">
    <location>
        <begin position="375"/>
        <end position="397"/>
    </location>
</feature>
<feature type="transmembrane region" description="Helical" evidence="6">
    <location>
        <begin position="246"/>
        <end position="268"/>
    </location>
</feature>
<feature type="transmembrane region" description="Helical" evidence="6">
    <location>
        <begin position="150"/>
        <end position="172"/>
    </location>
</feature>
<name>A0ABV7SU14_9SPHN</name>
<sequence length="445" mass="46499">MASAAAPVAGPASDWPRPARSWFAVAVLTLGYTVSFIDRTILSLLIDPIKADLALSDTQIALLQGLAFGLFYTVMGMPLGWLVDRTSRKRVVAIGVTTWCLATAACGLAGNFWHLFLARMGVGAGEASLSPAAISMIGDSFPAERRAFPISVYSMASSVGAGLALMVGGTVVQAITAQPRFALPLIGEVAPWQATFIIVGLAGLVVVLLLAFVTEPVRREVLVREEAGAGLIPHLRRNRAFHLRHLGGMALYCVLIYGVLSWMPAYFIRTFGWTPGQVGLRYGFVVTVFGGIGLAGAGWLSSRLAVRGVRAASLKITGWSILIVTPLLIAACLANDGWSAVFILAPAMLFFTASGGLAVSALCEAAPGNLRGRTAALYYFVLGIVGLTVGPVSVALITEHVFHDPAALGPAIALATGILGPIAGLLVLSAIKPFGRAVDVLAKPI</sequence>
<comment type="caution">
    <text evidence="8">The sequence shown here is derived from an EMBL/GenBank/DDBJ whole genome shotgun (WGS) entry which is preliminary data.</text>
</comment>
<dbReference type="EMBL" id="JBHRXP010000004">
    <property type="protein sequence ID" value="MFC3580473.1"/>
    <property type="molecule type" value="Genomic_DNA"/>
</dbReference>
<organism evidence="8 9">
    <name type="scientific">Sphingomonas hylomeconis</name>
    <dbReference type="NCBI Taxonomy" id="1395958"/>
    <lineage>
        <taxon>Bacteria</taxon>
        <taxon>Pseudomonadati</taxon>
        <taxon>Pseudomonadota</taxon>
        <taxon>Alphaproteobacteria</taxon>
        <taxon>Sphingomonadales</taxon>
        <taxon>Sphingomonadaceae</taxon>
        <taxon>Sphingomonas</taxon>
    </lineage>
</organism>
<dbReference type="PANTHER" id="PTHR23505:SF79">
    <property type="entry name" value="PROTEIN SPINSTER"/>
    <property type="match status" value="1"/>
</dbReference>
<dbReference type="InterPro" id="IPR036259">
    <property type="entry name" value="MFS_trans_sf"/>
</dbReference>
<evidence type="ECO:0000256" key="3">
    <source>
        <dbReference type="ARBA" id="ARBA00022692"/>
    </source>
</evidence>
<accession>A0ABV7SU14</accession>
<dbReference type="InterPro" id="IPR020846">
    <property type="entry name" value="MFS_dom"/>
</dbReference>
<reference evidence="9" key="1">
    <citation type="journal article" date="2019" name="Int. J. Syst. Evol. Microbiol.">
        <title>The Global Catalogue of Microorganisms (GCM) 10K type strain sequencing project: providing services to taxonomists for standard genome sequencing and annotation.</title>
        <authorList>
            <consortium name="The Broad Institute Genomics Platform"/>
            <consortium name="The Broad Institute Genome Sequencing Center for Infectious Disease"/>
            <person name="Wu L."/>
            <person name="Ma J."/>
        </authorList>
    </citation>
    <scope>NUCLEOTIDE SEQUENCE [LARGE SCALE GENOMIC DNA]</scope>
    <source>
        <strain evidence="9">KCTC 42739</strain>
    </source>
</reference>
<feature type="transmembrane region" description="Helical" evidence="6">
    <location>
        <begin position="409"/>
        <end position="431"/>
    </location>
</feature>
<feature type="transmembrane region" description="Helical" evidence="6">
    <location>
        <begin position="280"/>
        <end position="300"/>
    </location>
</feature>
<evidence type="ECO:0000256" key="2">
    <source>
        <dbReference type="ARBA" id="ARBA00022448"/>
    </source>
</evidence>
<evidence type="ECO:0000256" key="1">
    <source>
        <dbReference type="ARBA" id="ARBA00004141"/>
    </source>
</evidence>
<keyword evidence="4 6" id="KW-1133">Transmembrane helix</keyword>
<keyword evidence="9" id="KW-1185">Reference proteome</keyword>
<evidence type="ECO:0000256" key="5">
    <source>
        <dbReference type="ARBA" id="ARBA00023136"/>
    </source>
</evidence>
<dbReference type="InterPro" id="IPR011701">
    <property type="entry name" value="MFS"/>
</dbReference>
<feature type="transmembrane region" description="Helical" evidence="6">
    <location>
        <begin position="58"/>
        <end position="79"/>
    </location>
</feature>
<comment type="subcellular location">
    <subcellularLocation>
        <location evidence="1">Membrane</location>
        <topology evidence="1">Multi-pass membrane protein</topology>
    </subcellularLocation>
</comment>
<feature type="domain" description="Major facilitator superfamily (MFS) profile" evidence="7">
    <location>
        <begin position="24"/>
        <end position="435"/>
    </location>
</feature>
<protein>
    <submittedName>
        <fullName evidence="8">MFS transporter</fullName>
    </submittedName>
</protein>
<keyword evidence="5 6" id="KW-0472">Membrane</keyword>
<gene>
    <name evidence="8" type="ORF">ACFONA_09895</name>
</gene>
<evidence type="ECO:0000313" key="8">
    <source>
        <dbReference type="EMBL" id="MFC3580473.1"/>
    </source>
</evidence>